<reference evidence="1 2" key="1">
    <citation type="journal article" date="2022" name="Int. J. Syst. Evol. Microbiol.">
        <title>Miniphocaeibacter halophilus sp. nov., an ammonium-tolerant acetate-producing bacterium isolated from a biogas system.</title>
        <authorList>
            <person name="Schnurer A."/>
            <person name="Singh A."/>
            <person name="Bi S."/>
            <person name="Qiao W."/>
            <person name="Westerholm M."/>
        </authorList>
    </citation>
    <scope>NUCLEOTIDE SEQUENCE [LARGE SCALE GENOMIC DNA]</scope>
    <source>
        <strain evidence="1 2">AMB_01</strain>
    </source>
</reference>
<sequence length="214" mass="24788">MIVNKVVEEYIRNKSQTSNDLLKEIEEFAIKNNIPIIEPEVRNFLGMLVRIKKPYKILEIGTAIGYSSIIMKMASKDSKITTIEINEENFLKAKSNIKKFGYEKDIHCILGDANEVIDLLDDNYDLIFIDAAKGQYVNFLKKTIDKLKIHGLLISDNVLFRGMVAEEKYKQKRHRKVTIVKRLDEYIDLLINDKRLSSSIVPIDDGMMITYRNI</sequence>
<evidence type="ECO:0000313" key="1">
    <source>
        <dbReference type="EMBL" id="QQK07593.1"/>
    </source>
</evidence>
<evidence type="ECO:0000313" key="2">
    <source>
        <dbReference type="Proteomes" id="UP000595814"/>
    </source>
</evidence>
<name>A0AC61MTG3_9FIRM</name>
<dbReference type="Proteomes" id="UP000595814">
    <property type="component" value="Chromosome"/>
</dbReference>
<dbReference type="EMBL" id="CP066744">
    <property type="protein sequence ID" value="QQK07593.1"/>
    <property type="molecule type" value="Genomic_DNA"/>
</dbReference>
<proteinExistence type="predicted"/>
<protein>
    <submittedName>
        <fullName evidence="1">O-methyltransferase</fullName>
    </submittedName>
</protein>
<gene>
    <name evidence="1" type="ORF">JFY71_09900</name>
</gene>
<accession>A0AC61MTG3</accession>
<organism evidence="1 2">
    <name type="scientific">Miniphocaeibacter halophilus</name>
    <dbReference type="NCBI Taxonomy" id="2931922"/>
    <lineage>
        <taxon>Bacteria</taxon>
        <taxon>Bacillati</taxon>
        <taxon>Bacillota</taxon>
        <taxon>Tissierellia</taxon>
        <taxon>Tissierellales</taxon>
        <taxon>Peptoniphilaceae</taxon>
        <taxon>Miniphocaeibacter</taxon>
    </lineage>
</organism>
<keyword evidence="2" id="KW-1185">Reference proteome</keyword>